<dbReference type="SUPFAM" id="SSF49503">
    <property type="entry name" value="Cupredoxins"/>
    <property type="match status" value="3"/>
</dbReference>
<dbReference type="InterPro" id="IPR033138">
    <property type="entry name" value="Cu_oxidase_CS"/>
</dbReference>
<keyword evidence="2" id="KW-0479">Metal-binding</keyword>
<dbReference type="Pfam" id="PF07731">
    <property type="entry name" value="Cu-oxidase_2"/>
    <property type="match status" value="1"/>
</dbReference>
<accession>A0AAD6J045</accession>
<dbReference type="CDD" id="cd13880">
    <property type="entry name" value="CuRO_2_MaLCC_like"/>
    <property type="match status" value="1"/>
</dbReference>
<dbReference type="FunFam" id="2.60.40.420:FF:000021">
    <property type="entry name" value="Extracellular dihydrogeodin oxidase/laccase"/>
    <property type="match status" value="1"/>
</dbReference>
<keyword evidence="6" id="KW-0732">Signal</keyword>
<evidence type="ECO:0000256" key="2">
    <source>
        <dbReference type="ARBA" id="ARBA00022723"/>
    </source>
</evidence>
<keyword evidence="11" id="KW-1185">Reference proteome</keyword>
<dbReference type="PANTHER" id="PTHR11709:SF414">
    <property type="entry name" value="ADR239WP"/>
    <property type="match status" value="1"/>
</dbReference>
<feature type="chain" id="PRO_5041913353" evidence="6">
    <location>
        <begin position="17"/>
        <end position="649"/>
    </location>
</feature>
<keyword evidence="4" id="KW-0186">Copper</keyword>
<dbReference type="CDD" id="cd13901">
    <property type="entry name" value="CuRO_3_MaLCC_like"/>
    <property type="match status" value="1"/>
</dbReference>
<feature type="compositionally biased region" description="Basic and acidic residues" evidence="5">
    <location>
        <begin position="639"/>
        <end position="649"/>
    </location>
</feature>
<feature type="domain" description="Plastocyanin-like" evidence="8">
    <location>
        <begin position="459"/>
        <end position="606"/>
    </location>
</feature>
<comment type="similarity">
    <text evidence="1">Belongs to the multicopper oxidase family.</text>
</comment>
<protein>
    <submittedName>
        <fullName evidence="10">Laccase-2</fullName>
    </submittedName>
</protein>
<dbReference type="Gene3D" id="2.60.40.420">
    <property type="entry name" value="Cupredoxins - blue copper proteins"/>
    <property type="match status" value="3"/>
</dbReference>
<dbReference type="Pfam" id="PF07732">
    <property type="entry name" value="Cu-oxidase_3"/>
    <property type="match status" value="1"/>
</dbReference>
<dbReference type="FunFam" id="2.60.40.420:FF:000045">
    <property type="entry name" value="Laccase 2"/>
    <property type="match status" value="1"/>
</dbReference>
<feature type="domain" description="Plastocyanin-like" evidence="7">
    <location>
        <begin position="225"/>
        <end position="381"/>
    </location>
</feature>
<feature type="signal peptide" evidence="6">
    <location>
        <begin position="1"/>
        <end position="16"/>
    </location>
</feature>
<dbReference type="Pfam" id="PF00394">
    <property type="entry name" value="Cu-oxidase"/>
    <property type="match status" value="1"/>
</dbReference>
<dbReference type="InterPro" id="IPR011707">
    <property type="entry name" value="Cu-oxidase-like_N"/>
</dbReference>
<evidence type="ECO:0000256" key="4">
    <source>
        <dbReference type="ARBA" id="ARBA00023008"/>
    </source>
</evidence>
<dbReference type="PANTHER" id="PTHR11709">
    <property type="entry name" value="MULTI-COPPER OXIDASE"/>
    <property type="match status" value="1"/>
</dbReference>
<evidence type="ECO:0000259" key="8">
    <source>
        <dbReference type="Pfam" id="PF07731"/>
    </source>
</evidence>
<dbReference type="InterPro" id="IPR011706">
    <property type="entry name" value="Cu-oxidase_C"/>
</dbReference>
<evidence type="ECO:0000256" key="5">
    <source>
        <dbReference type="SAM" id="MobiDB-lite"/>
    </source>
</evidence>
<evidence type="ECO:0000259" key="7">
    <source>
        <dbReference type="Pfam" id="PF00394"/>
    </source>
</evidence>
<evidence type="ECO:0000313" key="11">
    <source>
        <dbReference type="Proteomes" id="UP001221413"/>
    </source>
</evidence>
<sequence length="649" mass="72555">MYLMLLHNALWGLIAAAITVSAAPSEISEGSSLHPDRLLVFPRQGGDRDLLRGGIDPNPVVCGCDNRKDRRKWTSWKYDINTDYEDLSKIPNTGVVRRYELVLSNKVIVQDGYATSKMVVNGQYPGPKIEGCWGDIFEITVINRLNNHNGTAIHWHGVQQIGTNHMDGAAGVGQCPIPPGGSMTYRWRANQYGTTWYHSHFALQYTDGIVGPIVIHGPTSANYDEEYTLMLTDWYHKDAFGLFWSEVFGRPPAPDSKLLNGRWMFPCDRNTDPDCHPEEGGRHQITFVKGKKYKLRIVNMSTATQMSFWLQGHDFTVVQTDFVPVEPFQAKSVNIAIAQRYDIIVEAKADTTNQTDFWINMQPCGRACAADAGTGIIRYKSSSKKDPLPNTDCVPAQVACGDPAKEKLSPIVKRTVPAPPHDLLKELYPSFNSWPNLTVPFGQSVGHKWSLGTETFYINWTEPTLSYLGVEELSSRSRRPPKPKPLPSSYQPITLEKPGQWVYLVIVANFAQTDPAKLPIPVDHPIHLHGHDFVVLAQVTGAQWDPNNPPAFDLENPARRDTATLPGSGFLVIGFEAKNPGAWLVHCHIAFHASAGLVMQVLELPDQILPTLQRNDRGYVDKYKKQCKDWRQSWQSNPAKDDSLHESGA</sequence>
<evidence type="ECO:0000259" key="9">
    <source>
        <dbReference type="Pfam" id="PF07732"/>
    </source>
</evidence>
<dbReference type="InterPro" id="IPR045087">
    <property type="entry name" value="Cu-oxidase_fam"/>
</dbReference>
<comment type="caution">
    <text evidence="10">The sequence shown here is derived from an EMBL/GenBank/DDBJ whole genome shotgun (WGS) entry which is preliminary data.</text>
</comment>
<feature type="domain" description="Plastocyanin-like" evidence="9">
    <location>
        <begin position="107"/>
        <end position="218"/>
    </location>
</feature>
<evidence type="ECO:0000256" key="6">
    <source>
        <dbReference type="SAM" id="SignalP"/>
    </source>
</evidence>
<dbReference type="EMBL" id="JAQGDS010000006">
    <property type="protein sequence ID" value="KAJ6259587.1"/>
    <property type="molecule type" value="Genomic_DNA"/>
</dbReference>
<dbReference type="InterPro" id="IPR002355">
    <property type="entry name" value="Cu_oxidase_Cu_BS"/>
</dbReference>
<feature type="region of interest" description="Disordered" evidence="5">
    <location>
        <begin position="630"/>
        <end position="649"/>
    </location>
</feature>
<gene>
    <name evidence="10" type="ORF">Dda_5225</name>
</gene>
<evidence type="ECO:0000313" key="10">
    <source>
        <dbReference type="EMBL" id="KAJ6259587.1"/>
    </source>
</evidence>
<organism evidence="10 11">
    <name type="scientific">Drechslerella dactyloides</name>
    <name type="common">Nematode-trapping fungus</name>
    <name type="synonym">Arthrobotrys dactyloides</name>
    <dbReference type="NCBI Taxonomy" id="74499"/>
    <lineage>
        <taxon>Eukaryota</taxon>
        <taxon>Fungi</taxon>
        <taxon>Dikarya</taxon>
        <taxon>Ascomycota</taxon>
        <taxon>Pezizomycotina</taxon>
        <taxon>Orbiliomycetes</taxon>
        <taxon>Orbiliales</taxon>
        <taxon>Orbiliaceae</taxon>
        <taxon>Drechslerella</taxon>
    </lineage>
</organism>
<evidence type="ECO:0000256" key="1">
    <source>
        <dbReference type="ARBA" id="ARBA00010609"/>
    </source>
</evidence>
<dbReference type="Proteomes" id="UP001221413">
    <property type="component" value="Unassembled WGS sequence"/>
</dbReference>
<name>A0AAD6J045_DREDA</name>
<dbReference type="GO" id="GO:0005507">
    <property type="term" value="F:copper ion binding"/>
    <property type="evidence" value="ECO:0007669"/>
    <property type="project" value="InterPro"/>
</dbReference>
<dbReference type="InterPro" id="IPR001117">
    <property type="entry name" value="Cu-oxidase_2nd"/>
</dbReference>
<dbReference type="PROSITE" id="PS00079">
    <property type="entry name" value="MULTICOPPER_OXIDASE1"/>
    <property type="match status" value="1"/>
</dbReference>
<proteinExistence type="inferred from homology"/>
<reference evidence="10" key="1">
    <citation type="submission" date="2023-01" db="EMBL/GenBank/DDBJ databases">
        <title>The chitinases involved in constricting ring structure development in the nematode-trapping fungus Drechslerella dactyloides.</title>
        <authorList>
            <person name="Wang R."/>
            <person name="Zhang L."/>
            <person name="Tang P."/>
            <person name="Li S."/>
            <person name="Liang L."/>
        </authorList>
    </citation>
    <scope>NUCLEOTIDE SEQUENCE</scope>
    <source>
        <strain evidence="10">YMF1.00031</strain>
    </source>
</reference>
<keyword evidence="3" id="KW-0560">Oxidoreductase</keyword>
<evidence type="ECO:0000256" key="3">
    <source>
        <dbReference type="ARBA" id="ARBA00023002"/>
    </source>
</evidence>
<dbReference type="CDD" id="cd13854">
    <property type="entry name" value="CuRO_1_MaLCC_like"/>
    <property type="match status" value="1"/>
</dbReference>
<dbReference type="AlphaFoldDB" id="A0AAD6J045"/>
<dbReference type="PROSITE" id="PS00080">
    <property type="entry name" value="MULTICOPPER_OXIDASE2"/>
    <property type="match status" value="1"/>
</dbReference>
<dbReference type="InterPro" id="IPR008972">
    <property type="entry name" value="Cupredoxin"/>
</dbReference>
<dbReference type="GO" id="GO:0016491">
    <property type="term" value="F:oxidoreductase activity"/>
    <property type="evidence" value="ECO:0007669"/>
    <property type="project" value="UniProtKB-KW"/>
</dbReference>